<feature type="binding site" evidence="7">
    <location>
        <position position="210"/>
    </location>
    <ligand>
        <name>S-adenosyl-L-methionine</name>
        <dbReference type="ChEBI" id="CHEBI:59789"/>
    </ligand>
</feature>
<dbReference type="InterPro" id="IPR002052">
    <property type="entry name" value="DNA_methylase_N6_adenine_CS"/>
</dbReference>
<dbReference type="EMBL" id="CM001561">
    <property type="protein sequence ID" value="EJZ56412.1"/>
    <property type="molecule type" value="Genomic_DNA"/>
</dbReference>
<dbReference type="InterPro" id="IPR029063">
    <property type="entry name" value="SAM-dependent_MTases_sf"/>
</dbReference>
<accession>A0A7U9GQH8</accession>
<evidence type="ECO:0000256" key="3">
    <source>
        <dbReference type="ARBA" id="ARBA00022603"/>
    </source>
</evidence>
<dbReference type="GO" id="GO:0032259">
    <property type="term" value="P:methylation"/>
    <property type="evidence" value="ECO:0007669"/>
    <property type="project" value="UniProtKB-KW"/>
</dbReference>
<keyword evidence="3 8" id="KW-0489">Methyltransferase</keyword>
<organism evidence="8 9">
    <name type="scientific">Pseudomonas fluorescens R124</name>
    <dbReference type="NCBI Taxonomy" id="743713"/>
    <lineage>
        <taxon>Bacteria</taxon>
        <taxon>Pseudomonadati</taxon>
        <taxon>Pseudomonadota</taxon>
        <taxon>Gammaproteobacteria</taxon>
        <taxon>Pseudomonadales</taxon>
        <taxon>Pseudomonadaceae</taxon>
        <taxon>Pseudomonas</taxon>
    </lineage>
</organism>
<dbReference type="Gene3D" id="3.40.50.150">
    <property type="entry name" value="Vaccinia Virus protein VP39"/>
    <property type="match status" value="1"/>
</dbReference>
<dbReference type="PIRSF" id="PIRSF000398">
    <property type="entry name" value="M_m6A_EcoRV"/>
    <property type="match status" value="1"/>
</dbReference>
<dbReference type="PRINTS" id="PR00505">
    <property type="entry name" value="D12N6MTFRASE"/>
</dbReference>
<gene>
    <name evidence="8" type="ORF">I1A_000720</name>
</gene>
<dbReference type="Pfam" id="PF02086">
    <property type="entry name" value="MethyltransfD12"/>
    <property type="match status" value="1"/>
</dbReference>
<reference evidence="8 9" key="1">
    <citation type="submission" date="2012-08" db="EMBL/GenBank/DDBJ databases">
        <title>The genome of cave-isolated P. fluorescens strain R124 demonstrates phenotypic adaptation to the mineral environment.</title>
        <authorList>
            <person name="Barton M.D."/>
            <person name="Petronio M."/>
            <person name="Giarrizzo J.G."/>
            <person name="Bowling B.V."/>
            <person name="Barton H.A."/>
        </authorList>
    </citation>
    <scope>NUCLEOTIDE SEQUENCE [LARGE SCALE GENOMIC DNA]</scope>
    <source>
        <strain evidence="8 9">R124</strain>
    </source>
</reference>
<proteinExistence type="inferred from homology"/>
<dbReference type="GO" id="GO:0009007">
    <property type="term" value="F:site-specific DNA-methyltransferase (adenine-specific) activity"/>
    <property type="evidence" value="ECO:0007669"/>
    <property type="project" value="UniProtKB-EC"/>
</dbReference>
<dbReference type="PANTHER" id="PTHR30481">
    <property type="entry name" value="DNA ADENINE METHYLASE"/>
    <property type="match status" value="1"/>
</dbReference>
<dbReference type="PANTHER" id="PTHR30481:SF3">
    <property type="entry name" value="DNA ADENINE METHYLASE"/>
    <property type="match status" value="1"/>
</dbReference>
<keyword evidence="4" id="KW-0808">Transferase</keyword>
<feature type="binding site" evidence="7">
    <location>
        <position position="41"/>
    </location>
    <ligand>
        <name>S-adenosyl-L-methionine</name>
        <dbReference type="ChEBI" id="CHEBI:59789"/>
    </ligand>
</feature>
<evidence type="ECO:0000313" key="8">
    <source>
        <dbReference type="EMBL" id="EJZ56412.1"/>
    </source>
</evidence>
<sequence length="307" mass="34802">MGFQVNQISLEAIQSELDLVPKSTSSRKPFKTQLLKWVGNKQKQAIDIIEFFPRDYGVYIEPFLGSGGVLGVLAPEKAIASDVFPPLFQIWEALHSDKELLKKWYADRYARTLVEGKVEAYKSILASYNSSPNGADFIFLLRTCYGGVVRFRKRDGYMSTPCGAHSPISPEKFSARVDEWFERTRGTQFFLSDFEETMDKAKAGDLIYCDPPYVDSQAILYGAQDFSLSRLFDKILDCKNRGVFVALSIDGTKFSGDKLCSVDIPHGLFEREVFINVGRSMLKRFQMDGKTLESHVVTDRLLLTYKI</sequence>
<evidence type="ECO:0000313" key="9">
    <source>
        <dbReference type="Proteomes" id="UP000006045"/>
    </source>
</evidence>
<dbReference type="GO" id="GO:0006298">
    <property type="term" value="P:mismatch repair"/>
    <property type="evidence" value="ECO:0007669"/>
    <property type="project" value="TreeGrafter"/>
</dbReference>
<feature type="binding site" evidence="7">
    <location>
        <position position="37"/>
    </location>
    <ligand>
        <name>S-adenosyl-L-methionine</name>
        <dbReference type="ChEBI" id="CHEBI:59789"/>
    </ligand>
</feature>
<dbReference type="GO" id="GO:0009307">
    <property type="term" value="P:DNA restriction-modification system"/>
    <property type="evidence" value="ECO:0007669"/>
    <property type="project" value="InterPro"/>
</dbReference>
<evidence type="ECO:0000256" key="5">
    <source>
        <dbReference type="ARBA" id="ARBA00022691"/>
    </source>
</evidence>
<comment type="similarity">
    <text evidence="1">Belongs to the N(4)/N(6)-methyltransferase family.</text>
</comment>
<dbReference type="AlphaFoldDB" id="A0A7U9GQH8"/>
<dbReference type="InterPro" id="IPR012263">
    <property type="entry name" value="M_m6A_EcoRV"/>
</dbReference>
<evidence type="ECO:0000256" key="4">
    <source>
        <dbReference type="ARBA" id="ARBA00022679"/>
    </source>
</evidence>
<comment type="catalytic activity">
    <reaction evidence="6">
        <text>a 2'-deoxyadenosine in DNA + S-adenosyl-L-methionine = an N(6)-methyl-2'-deoxyadenosine in DNA + S-adenosyl-L-homocysteine + H(+)</text>
        <dbReference type="Rhea" id="RHEA:15197"/>
        <dbReference type="Rhea" id="RHEA-COMP:12418"/>
        <dbReference type="Rhea" id="RHEA-COMP:12419"/>
        <dbReference type="ChEBI" id="CHEBI:15378"/>
        <dbReference type="ChEBI" id="CHEBI:57856"/>
        <dbReference type="ChEBI" id="CHEBI:59789"/>
        <dbReference type="ChEBI" id="CHEBI:90615"/>
        <dbReference type="ChEBI" id="CHEBI:90616"/>
        <dbReference type="EC" id="2.1.1.72"/>
    </reaction>
</comment>
<dbReference type="OrthoDB" id="9805629at2"/>
<evidence type="ECO:0000256" key="6">
    <source>
        <dbReference type="ARBA" id="ARBA00047942"/>
    </source>
</evidence>
<evidence type="ECO:0000256" key="7">
    <source>
        <dbReference type="PIRSR" id="PIRSR000398-1"/>
    </source>
</evidence>
<name>A0A7U9GQH8_PSEFL</name>
<evidence type="ECO:0000256" key="2">
    <source>
        <dbReference type="ARBA" id="ARBA00011900"/>
    </source>
</evidence>
<dbReference type="Proteomes" id="UP000006045">
    <property type="component" value="Chromosome"/>
</dbReference>
<keyword evidence="5" id="KW-0949">S-adenosyl-L-methionine</keyword>
<dbReference type="GO" id="GO:0043565">
    <property type="term" value="F:sequence-specific DNA binding"/>
    <property type="evidence" value="ECO:0007669"/>
    <property type="project" value="TreeGrafter"/>
</dbReference>
<dbReference type="InterPro" id="IPR023095">
    <property type="entry name" value="Ade_MeTrfase_dom_2"/>
</dbReference>
<feature type="binding site" evidence="7">
    <location>
        <position position="82"/>
    </location>
    <ligand>
        <name>S-adenosyl-L-methionine</name>
        <dbReference type="ChEBI" id="CHEBI:59789"/>
    </ligand>
</feature>
<dbReference type="GO" id="GO:1904047">
    <property type="term" value="F:S-adenosyl-L-methionine binding"/>
    <property type="evidence" value="ECO:0007669"/>
    <property type="project" value="TreeGrafter"/>
</dbReference>
<protein>
    <recommendedName>
        <fullName evidence="2">site-specific DNA-methyltransferase (adenine-specific)</fullName>
        <ecNumber evidence="2">2.1.1.72</ecNumber>
    </recommendedName>
</protein>
<dbReference type="InterPro" id="IPR012327">
    <property type="entry name" value="MeTrfase_D12"/>
</dbReference>
<dbReference type="SUPFAM" id="SSF53335">
    <property type="entry name" value="S-adenosyl-L-methionine-dependent methyltransferases"/>
    <property type="match status" value="1"/>
</dbReference>
<evidence type="ECO:0000256" key="1">
    <source>
        <dbReference type="ARBA" id="ARBA00006594"/>
    </source>
</evidence>
<dbReference type="Gene3D" id="1.10.1020.10">
    <property type="entry name" value="Adenine-specific Methyltransferase, Domain 2"/>
    <property type="match status" value="1"/>
</dbReference>
<dbReference type="EC" id="2.1.1.72" evidence="2"/>
<dbReference type="PROSITE" id="PS00092">
    <property type="entry name" value="N6_MTASE"/>
    <property type="match status" value="1"/>
</dbReference>